<comment type="caution">
    <text evidence="2">The sequence shown here is derived from an EMBL/GenBank/DDBJ whole genome shotgun (WGS) entry which is preliminary data.</text>
</comment>
<dbReference type="Pfam" id="PF00561">
    <property type="entry name" value="Abhydrolase_1"/>
    <property type="match status" value="1"/>
</dbReference>
<name>A0ABS6T1E7_9RHOB</name>
<gene>
    <name evidence="2" type="ORF">KJP28_09020</name>
</gene>
<sequence>MSIPVMTEARRVKSARMETRVLFAGPEDGVPVVFIHGNLSAATWWEETMLRLPEGFRAIAPDLRAYGEADDAAKVDATRGMKDFSDDLDALMEELGIAGAHMVGHSLGGAVLWQMLADHPSRVLSVTQVCPGAPQGFGACGPDGGPAFPDNAGSGGGAVNPDLIALMKAGDRGDETPNHMRNVLNAFVWKPPFVPERMEDILTSALAQHTGDADYPGDATSSDNWPGAAPGKLGPINAMAPIYQSDPLGFTKSGANAPILWIRGADDQVVADGSLFDMGTLGAAGAVPGWPGADVMPPQPMISQTEAALTVYEGQGGDVERVVLDDCGHSPYLEKPEAFDEAFHAFLARHG</sequence>
<dbReference type="InterPro" id="IPR050266">
    <property type="entry name" value="AB_hydrolase_sf"/>
</dbReference>
<accession>A0ABS6T1E7</accession>
<feature type="domain" description="AB hydrolase-1" evidence="1">
    <location>
        <begin position="31"/>
        <end position="144"/>
    </location>
</feature>
<organism evidence="2 3">
    <name type="scientific">Maritimibacter dapengensis</name>
    <dbReference type="NCBI Taxonomy" id="2836868"/>
    <lineage>
        <taxon>Bacteria</taxon>
        <taxon>Pseudomonadati</taxon>
        <taxon>Pseudomonadota</taxon>
        <taxon>Alphaproteobacteria</taxon>
        <taxon>Rhodobacterales</taxon>
        <taxon>Roseobacteraceae</taxon>
        <taxon>Maritimibacter</taxon>
    </lineage>
</organism>
<dbReference type="Proteomes" id="UP000756530">
    <property type="component" value="Unassembled WGS sequence"/>
</dbReference>
<dbReference type="PANTHER" id="PTHR43798:SF33">
    <property type="entry name" value="HYDROLASE, PUTATIVE (AFU_ORTHOLOGUE AFUA_2G14860)-RELATED"/>
    <property type="match status" value="1"/>
</dbReference>
<keyword evidence="3" id="KW-1185">Reference proteome</keyword>
<dbReference type="EMBL" id="JAHUZE010000002">
    <property type="protein sequence ID" value="MBV7379069.1"/>
    <property type="molecule type" value="Genomic_DNA"/>
</dbReference>
<evidence type="ECO:0000313" key="2">
    <source>
        <dbReference type="EMBL" id="MBV7379069.1"/>
    </source>
</evidence>
<evidence type="ECO:0000259" key="1">
    <source>
        <dbReference type="Pfam" id="PF00561"/>
    </source>
</evidence>
<keyword evidence="2" id="KW-0378">Hydrolase</keyword>
<protein>
    <submittedName>
        <fullName evidence="2">Alpha/beta hydrolase</fullName>
    </submittedName>
</protein>
<evidence type="ECO:0000313" key="3">
    <source>
        <dbReference type="Proteomes" id="UP000756530"/>
    </source>
</evidence>
<reference evidence="2 3" key="1">
    <citation type="submission" date="2021-05" db="EMBL/GenBank/DDBJ databases">
        <title>Culturable bacteria isolated from Daya Bay.</title>
        <authorList>
            <person name="Zheng W."/>
            <person name="Yu S."/>
            <person name="Huang Y."/>
        </authorList>
    </citation>
    <scope>NUCLEOTIDE SEQUENCE [LARGE SCALE GENOMIC DNA]</scope>
    <source>
        <strain evidence="2 3">DP4N28-5</strain>
    </source>
</reference>
<dbReference type="RefSeq" id="WP_218392222.1">
    <property type="nucleotide sequence ID" value="NZ_JAHUZE010000002.1"/>
</dbReference>
<dbReference type="InterPro" id="IPR000073">
    <property type="entry name" value="AB_hydrolase_1"/>
</dbReference>
<proteinExistence type="predicted"/>
<dbReference type="PANTHER" id="PTHR43798">
    <property type="entry name" value="MONOACYLGLYCEROL LIPASE"/>
    <property type="match status" value="1"/>
</dbReference>
<dbReference type="GO" id="GO:0016787">
    <property type="term" value="F:hydrolase activity"/>
    <property type="evidence" value="ECO:0007669"/>
    <property type="project" value="UniProtKB-KW"/>
</dbReference>